<reference evidence="1 2" key="1">
    <citation type="submission" date="2022-08" db="EMBL/GenBank/DDBJ databases">
        <title>Tractidigestivibacter montrealensis type strain KD21.</title>
        <authorList>
            <person name="Diop K."/>
            <person name="Richard C."/>
            <person name="Routy B."/>
        </authorList>
    </citation>
    <scope>NUCLEOTIDE SEQUENCE [LARGE SCALE GENOMIC DNA]</scope>
    <source>
        <strain evidence="1 2">KD21</strain>
    </source>
</reference>
<evidence type="ECO:0000313" key="1">
    <source>
        <dbReference type="EMBL" id="MCR9036242.1"/>
    </source>
</evidence>
<dbReference type="Proteomes" id="UP001204320">
    <property type="component" value="Unassembled WGS sequence"/>
</dbReference>
<gene>
    <name evidence="1" type="ORF">NVS32_04685</name>
</gene>
<evidence type="ECO:0000313" key="2">
    <source>
        <dbReference type="Proteomes" id="UP001204320"/>
    </source>
</evidence>
<name>A0ABT1Z7S1_9ACTN</name>
<dbReference type="EMBL" id="JANSKA010000002">
    <property type="protein sequence ID" value="MCR9036242.1"/>
    <property type="molecule type" value="Genomic_DNA"/>
</dbReference>
<organism evidence="1 2">
    <name type="scientific">Tractidigestivibacter montrealensis</name>
    <dbReference type="NCBI Taxonomy" id="2972466"/>
    <lineage>
        <taxon>Bacteria</taxon>
        <taxon>Bacillati</taxon>
        <taxon>Actinomycetota</taxon>
        <taxon>Coriobacteriia</taxon>
        <taxon>Coriobacteriales</taxon>
        <taxon>Atopobiaceae</taxon>
        <taxon>Tractidigestivibacter</taxon>
    </lineage>
</organism>
<proteinExistence type="predicted"/>
<dbReference type="CDD" id="cd10447">
    <property type="entry name" value="GIY-YIG_unchar_2"/>
    <property type="match status" value="1"/>
</dbReference>
<comment type="caution">
    <text evidence="1">The sequence shown here is derived from an EMBL/GenBank/DDBJ whole genome shotgun (WGS) entry which is preliminary data.</text>
</comment>
<sequence length="158" mass="17982">MTVRLIGSDPDGIRICHVEGESLTTVVVPRELLSEAKRLPDIPKRGIYYLLDEDHGVIGRVYAGQTTQGLARLDSHKSRKEFWNKAVMFLDDESNMDRDVLDALEADAIGYVRTHGSYETDNLETPQPYVSPYKEQTVKRLHKSILFRMAVLGYVCIR</sequence>
<keyword evidence="2" id="KW-1185">Reference proteome</keyword>
<dbReference type="RefSeq" id="WP_258498899.1">
    <property type="nucleotide sequence ID" value="NZ_JANSKA010000002.1"/>
</dbReference>
<accession>A0ABT1Z7S1</accession>
<protein>
    <submittedName>
        <fullName evidence="1">GIY-YIG nuclease family protein</fullName>
    </submittedName>
</protein>